<protein>
    <submittedName>
        <fullName evidence="3">Transmembrane protein, putative</fullName>
    </submittedName>
</protein>
<evidence type="ECO:0000256" key="1">
    <source>
        <dbReference type="SAM" id="MobiDB-lite"/>
    </source>
</evidence>
<evidence type="ECO:0000313" key="3">
    <source>
        <dbReference type="EMBL" id="CUG87480.1"/>
    </source>
</evidence>
<dbReference type="VEuPathDB" id="TriTrypDB:BSAL_10335"/>
<feature type="transmembrane region" description="Helical" evidence="2">
    <location>
        <begin position="216"/>
        <end position="238"/>
    </location>
</feature>
<evidence type="ECO:0000256" key="2">
    <source>
        <dbReference type="SAM" id="Phobius"/>
    </source>
</evidence>
<proteinExistence type="predicted"/>
<dbReference type="AlphaFoldDB" id="A0A0S4JGF7"/>
<keyword evidence="2" id="KW-0472">Membrane</keyword>
<reference evidence="4" key="1">
    <citation type="submission" date="2015-09" db="EMBL/GenBank/DDBJ databases">
        <authorList>
            <consortium name="Pathogen Informatics"/>
        </authorList>
    </citation>
    <scope>NUCLEOTIDE SEQUENCE [LARGE SCALE GENOMIC DNA]</scope>
    <source>
        <strain evidence="4">Lake Konstanz</strain>
    </source>
</reference>
<evidence type="ECO:0000313" key="4">
    <source>
        <dbReference type="Proteomes" id="UP000051952"/>
    </source>
</evidence>
<name>A0A0S4JGF7_BODSA</name>
<gene>
    <name evidence="3" type="ORF">BSAL_10335</name>
</gene>
<feature type="compositionally biased region" description="Basic and acidic residues" evidence="1">
    <location>
        <begin position="504"/>
        <end position="516"/>
    </location>
</feature>
<feature type="transmembrane region" description="Helical" evidence="2">
    <location>
        <begin position="192"/>
        <end position="209"/>
    </location>
</feature>
<dbReference type="Proteomes" id="UP000051952">
    <property type="component" value="Unassembled WGS sequence"/>
</dbReference>
<dbReference type="EMBL" id="CYKH01001528">
    <property type="protein sequence ID" value="CUG87480.1"/>
    <property type="molecule type" value="Genomic_DNA"/>
</dbReference>
<organism evidence="3 4">
    <name type="scientific">Bodo saltans</name>
    <name type="common">Flagellated protozoan</name>
    <dbReference type="NCBI Taxonomy" id="75058"/>
    <lineage>
        <taxon>Eukaryota</taxon>
        <taxon>Discoba</taxon>
        <taxon>Euglenozoa</taxon>
        <taxon>Kinetoplastea</taxon>
        <taxon>Metakinetoplastina</taxon>
        <taxon>Eubodonida</taxon>
        <taxon>Bodonidae</taxon>
        <taxon>Bodo</taxon>
    </lineage>
</organism>
<accession>A0A0S4JGF7</accession>
<sequence>MQNRGALSAPPEQLSSCSSSECGDEIINSGRNDHPSRSALNSSCCCSTLMTASHILSSMSSVLFPDFSRFQSSSLNTKKAVEATCGSLQWCGRLLSSSWSSIVNSYSLDSPGRAASMPRLIHDAAPSNACDDNSFPVVDIVRCMLQISSARTTFASLVANFAQLFDTVGSDDYCIPSAFYGRFTRRSSPPDAFSSRFALLIATTALLTASSFRLRAFLAVILFGIPLVNHLLASTWFGVIRPKIVSRSFTLILVLQIVRHIMQHRMYGGTTASRTSSATSNKQANATWLSRVSAVVAPLMSSSYMNELSDNSVDFADDLALEFEVGICRTVNLHVSSLTWVSDVDSTLAHVVSGRVETTLPSILRRLFSDRRLFEEFAQLSRQIFLGSSPNDSETIAAVCSVMIVVEDSLCEQILDGNVDECQNATPRNVDNISPSLRASLLRKILLDVLDNVEQIRLSRISAPGGTSITDIDENVSHQLRRALGLWASQKSCEKEPIPSSFQLRHDESDRDHLPNEGDDSSGRAMVDNQEIPIRELLEADGLAPPLRVPKPKQIDAGFVRLPTLPPHILLQRQKQASLLELES</sequence>
<keyword evidence="2" id="KW-1133">Transmembrane helix</keyword>
<keyword evidence="2 3" id="KW-0812">Transmembrane</keyword>
<feature type="region of interest" description="Disordered" evidence="1">
    <location>
        <begin position="497"/>
        <end position="526"/>
    </location>
</feature>
<keyword evidence="4" id="KW-1185">Reference proteome</keyword>